<evidence type="ECO:0000256" key="5">
    <source>
        <dbReference type="ARBA" id="ARBA00022982"/>
    </source>
</evidence>
<keyword evidence="3" id="KW-0479">Metal-binding</keyword>
<dbReference type="InterPro" id="IPR009051">
    <property type="entry name" value="Helical_ferredxn"/>
</dbReference>
<name>A0A2Z2NRF4_9GAMM</name>
<dbReference type="SUPFAM" id="SSF100950">
    <property type="entry name" value="NagB/RpiA/CoA transferase-like"/>
    <property type="match status" value="1"/>
</dbReference>
<accession>A0A2Z2NRF4</accession>
<keyword evidence="1" id="KW-0813">Transport</keyword>
<dbReference type="InterPro" id="IPR037171">
    <property type="entry name" value="NagB/RpiA_transferase-like"/>
</dbReference>
<sequence length="474" mass="52095">MIQTSEKFREHVAHALTDADLKIALTRTTGLLQSRRRQVIDEYPEYAQARIRAQAIKDHTLKHLGHYLEMFEANATANGAKVHWAATPGEARRIVSDICVKAGAKTATRVKSMLGEEIGIAEALADAGVERIETDLAEHIIQLAGEAPSHIVMPAMHKTREQVASLFDEKHGVAPDSHDVTDLVASARRELRKKFLSADVGISGANFLIADTGAIVTVTNEGNSELTCTPPKTHIVTVGIEKIVPGMDHATVLLRLLARAAIGAEITQYTTFYNGPKREDDADGPTDYHIVLVDNHRSEMLGTDLQPMLRCIRCGACMNHCPVYAAVGGHAYGAVYPGPMGSVLTPAMSSLEAAKDLPNACTLNGRCKEVCPVNIPLPDMLRTFRARQWEAGLTPPLAQWALKGWGFVARRPRIYRLASGLSVYGLRLWAFGKGRIRKMPLASSWLKYRDLPRPEKGSFMQQYNASEHAKRSRK</sequence>
<evidence type="ECO:0000256" key="3">
    <source>
        <dbReference type="ARBA" id="ARBA00022723"/>
    </source>
</evidence>
<evidence type="ECO:0000256" key="2">
    <source>
        <dbReference type="ARBA" id="ARBA00022485"/>
    </source>
</evidence>
<feature type="domain" description="4Fe-4S ferredoxin-type" evidence="8">
    <location>
        <begin position="301"/>
        <end position="331"/>
    </location>
</feature>
<dbReference type="InterPro" id="IPR017896">
    <property type="entry name" value="4Fe4S_Fe-S-bd"/>
</dbReference>
<keyword evidence="2" id="KW-0004">4Fe-4S</keyword>
<dbReference type="InterPro" id="IPR017900">
    <property type="entry name" value="4Fe4S_Fe_S_CS"/>
</dbReference>
<evidence type="ECO:0000313" key="10">
    <source>
        <dbReference type="Proteomes" id="UP000250079"/>
    </source>
</evidence>
<keyword evidence="6" id="KW-0408">Iron</keyword>
<dbReference type="GO" id="GO:0046872">
    <property type="term" value="F:metal ion binding"/>
    <property type="evidence" value="ECO:0007669"/>
    <property type="project" value="UniProtKB-KW"/>
</dbReference>
<dbReference type="RefSeq" id="WP_088917893.1">
    <property type="nucleotide sequence ID" value="NZ_CP018632.1"/>
</dbReference>
<dbReference type="Proteomes" id="UP000250079">
    <property type="component" value="Chromosome"/>
</dbReference>
<dbReference type="Gene3D" id="3.40.50.10420">
    <property type="entry name" value="NagB/RpiA/CoA transferase-like"/>
    <property type="match status" value="1"/>
</dbReference>
<dbReference type="AlphaFoldDB" id="A0A2Z2NRF4"/>
<evidence type="ECO:0000259" key="8">
    <source>
        <dbReference type="PROSITE" id="PS51379"/>
    </source>
</evidence>
<keyword evidence="10" id="KW-1185">Reference proteome</keyword>
<dbReference type="Gene3D" id="1.10.1060.10">
    <property type="entry name" value="Alpha-helical ferredoxin"/>
    <property type="match status" value="1"/>
</dbReference>
<keyword evidence="5" id="KW-0249">Electron transport</keyword>
<dbReference type="PROSITE" id="PS00198">
    <property type="entry name" value="4FE4S_FER_1"/>
    <property type="match status" value="1"/>
</dbReference>
<dbReference type="InterPro" id="IPR004452">
    <property type="entry name" value="LutB/LldF"/>
</dbReference>
<protein>
    <submittedName>
        <fullName evidence="9">Lactate utilization protein B</fullName>
    </submittedName>
</protein>
<keyword evidence="4" id="KW-0677">Repeat</keyword>
<dbReference type="NCBIfam" id="TIGR00273">
    <property type="entry name" value="LutB/LldF family L-lactate oxidation iron-sulfur protein"/>
    <property type="match status" value="1"/>
</dbReference>
<dbReference type="EMBL" id="CP018632">
    <property type="protein sequence ID" value="ASJ72591.1"/>
    <property type="molecule type" value="Genomic_DNA"/>
</dbReference>
<dbReference type="OrthoDB" id="5289041at2"/>
<dbReference type="GO" id="GO:0006089">
    <property type="term" value="P:lactate metabolic process"/>
    <property type="evidence" value="ECO:0007669"/>
    <property type="project" value="InterPro"/>
</dbReference>
<proteinExistence type="predicted"/>
<dbReference type="InterPro" id="IPR003741">
    <property type="entry name" value="LUD_dom"/>
</dbReference>
<organism evidence="9 10">
    <name type="scientific">Granulosicoccus antarcticus IMCC3135</name>
    <dbReference type="NCBI Taxonomy" id="1192854"/>
    <lineage>
        <taxon>Bacteria</taxon>
        <taxon>Pseudomonadati</taxon>
        <taxon>Pseudomonadota</taxon>
        <taxon>Gammaproteobacteria</taxon>
        <taxon>Chromatiales</taxon>
        <taxon>Granulosicoccaceae</taxon>
        <taxon>Granulosicoccus</taxon>
    </lineage>
</organism>
<evidence type="ECO:0000256" key="1">
    <source>
        <dbReference type="ARBA" id="ARBA00022448"/>
    </source>
</evidence>
<dbReference type="PANTHER" id="PTHR47153">
    <property type="entry name" value="LACTATE UTILIZATION PROTEIN B"/>
    <property type="match status" value="1"/>
</dbReference>
<evidence type="ECO:0000256" key="7">
    <source>
        <dbReference type="ARBA" id="ARBA00023014"/>
    </source>
</evidence>
<keyword evidence="7" id="KW-0411">Iron-sulfur</keyword>
<dbReference type="GO" id="GO:0051539">
    <property type="term" value="F:4 iron, 4 sulfur cluster binding"/>
    <property type="evidence" value="ECO:0007669"/>
    <property type="project" value="UniProtKB-KW"/>
</dbReference>
<dbReference type="PANTHER" id="PTHR47153:SF2">
    <property type="entry name" value="LACTATE UTILIZATION PROTEIN B"/>
    <property type="match status" value="1"/>
</dbReference>
<evidence type="ECO:0000256" key="6">
    <source>
        <dbReference type="ARBA" id="ARBA00023004"/>
    </source>
</evidence>
<evidence type="ECO:0000256" key="4">
    <source>
        <dbReference type="ARBA" id="ARBA00022737"/>
    </source>
</evidence>
<dbReference type="PROSITE" id="PS51379">
    <property type="entry name" value="4FE4S_FER_2"/>
    <property type="match status" value="1"/>
</dbReference>
<gene>
    <name evidence="9" type="primary">lutB</name>
    <name evidence="9" type="ORF">IMCC3135_12515</name>
</gene>
<dbReference type="KEGG" id="gai:IMCC3135_12515"/>
<dbReference type="SUPFAM" id="SSF46548">
    <property type="entry name" value="alpha-helical ferredoxin"/>
    <property type="match status" value="1"/>
</dbReference>
<dbReference type="InterPro" id="IPR024185">
    <property type="entry name" value="FTHF_cligase-like_sf"/>
</dbReference>
<dbReference type="Pfam" id="PF02589">
    <property type="entry name" value="LUD_dom"/>
    <property type="match status" value="1"/>
</dbReference>
<dbReference type="Pfam" id="PF13183">
    <property type="entry name" value="Fer4_8"/>
    <property type="match status" value="1"/>
</dbReference>
<reference evidence="9 10" key="1">
    <citation type="submission" date="2016-12" db="EMBL/GenBank/DDBJ databases">
        <authorList>
            <person name="Song W.-J."/>
            <person name="Kurnit D.M."/>
        </authorList>
    </citation>
    <scope>NUCLEOTIDE SEQUENCE [LARGE SCALE GENOMIC DNA]</scope>
    <source>
        <strain evidence="9 10">IMCC3135</strain>
    </source>
</reference>
<evidence type="ECO:0000313" key="9">
    <source>
        <dbReference type="EMBL" id="ASJ72591.1"/>
    </source>
</evidence>